<dbReference type="PANTHER" id="PTHR43798:SF31">
    <property type="entry name" value="AB HYDROLASE SUPERFAMILY PROTEIN YCLE"/>
    <property type="match status" value="1"/>
</dbReference>
<sequence length="303" mass="33553">MPRYSSSIDGADLFYRQYHPTSSPTPYRLDTSAENKTRTLVLLHQWPLSSRMYDPILFQLSESHRYPCIAPDRRGFGNSDWGNAVAKGGVSYDVLAQDIVDLLETTKPGPFVFVAASMGTGEALLAYSKSAYIREHCQGMIWISTSLPYPVQSPDFPDALPRGAWDATLDAIRKDRSSFIEAIIRGPIGVGAAHTVSDKTVEQFERIFFQSDPIAVERCLQVFTSVDLSEKIREFGQTFRHPFLLIHGSADGGVSAASSVDLVKKLAPKAEVRLYEEGGHILILAYTDKLLSDIVQFMNALDG</sequence>
<dbReference type="Proteomes" id="UP000813461">
    <property type="component" value="Unassembled WGS sequence"/>
</dbReference>
<keyword evidence="4" id="KW-1185">Reference proteome</keyword>
<dbReference type="PANTHER" id="PTHR43798">
    <property type="entry name" value="MONOACYLGLYCEROL LIPASE"/>
    <property type="match status" value="1"/>
</dbReference>
<dbReference type="InterPro" id="IPR000073">
    <property type="entry name" value="AB_hydrolase_1"/>
</dbReference>
<protein>
    <submittedName>
        <fullName evidence="3">Alpha/Beta hydrolase protein</fullName>
    </submittedName>
</protein>
<dbReference type="AlphaFoldDB" id="A0A8K0QXK4"/>
<accession>A0A8K0QXK4</accession>
<organism evidence="3 4">
    <name type="scientific">Paraphoma chrysanthemicola</name>
    <dbReference type="NCBI Taxonomy" id="798071"/>
    <lineage>
        <taxon>Eukaryota</taxon>
        <taxon>Fungi</taxon>
        <taxon>Dikarya</taxon>
        <taxon>Ascomycota</taxon>
        <taxon>Pezizomycotina</taxon>
        <taxon>Dothideomycetes</taxon>
        <taxon>Pleosporomycetidae</taxon>
        <taxon>Pleosporales</taxon>
        <taxon>Pleosporineae</taxon>
        <taxon>Phaeosphaeriaceae</taxon>
        <taxon>Paraphoma</taxon>
    </lineage>
</organism>
<dbReference type="GO" id="GO:0016020">
    <property type="term" value="C:membrane"/>
    <property type="evidence" value="ECO:0007669"/>
    <property type="project" value="TreeGrafter"/>
</dbReference>
<gene>
    <name evidence="3" type="ORF">FB567DRAFT_533864</name>
</gene>
<dbReference type="EMBL" id="JAGMVJ010000017">
    <property type="protein sequence ID" value="KAH7078416.1"/>
    <property type="molecule type" value="Genomic_DNA"/>
</dbReference>
<dbReference type="SUPFAM" id="SSF53474">
    <property type="entry name" value="alpha/beta-Hydrolases"/>
    <property type="match status" value="1"/>
</dbReference>
<evidence type="ECO:0000256" key="1">
    <source>
        <dbReference type="ARBA" id="ARBA00022801"/>
    </source>
</evidence>
<evidence type="ECO:0000259" key="2">
    <source>
        <dbReference type="Pfam" id="PF00561"/>
    </source>
</evidence>
<dbReference type="Pfam" id="PF00561">
    <property type="entry name" value="Abhydrolase_1"/>
    <property type="match status" value="1"/>
</dbReference>
<dbReference type="Gene3D" id="3.40.50.1820">
    <property type="entry name" value="alpha/beta hydrolase"/>
    <property type="match status" value="1"/>
</dbReference>
<keyword evidence="1 3" id="KW-0378">Hydrolase</keyword>
<dbReference type="OrthoDB" id="408373at2759"/>
<dbReference type="GO" id="GO:0016787">
    <property type="term" value="F:hydrolase activity"/>
    <property type="evidence" value="ECO:0007669"/>
    <property type="project" value="UniProtKB-KW"/>
</dbReference>
<reference evidence="3" key="1">
    <citation type="journal article" date="2021" name="Nat. Commun.">
        <title>Genetic determinants of endophytism in the Arabidopsis root mycobiome.</title>
        <authorList>
            <person name="Mesny F."/>
            <person name="Miyauchi S."/>
            <person name="Thiergart T."/>
            <person name="Pickel B."/>
            <person name="Atanasova L."/>
            <person name="Karlsson M."/>
            <person name="Huettel B."/>
            <person name="Barry K.W."/>
            <person name="Haridas S."/>
            <person name="Chen C."/>
            <person name="Bauer D."/>
            <person name="Andreopoulos W."/>
            <person name="Pangilinan J."/>
            <person name="LaButti K."/>
            <person name="Riley R."/>
            <person name="Lipzen A."/>
            <person name="Clum A."/>
            <person name="Drula E."/>
            <person name="Henrissat B."/>
            <person name="Kohler A."/>
            <person name="Grigoriev I.V."/>
            <person name="Martin F.M."/>
            <person name="Hacquard S."/>
        </authorList>
    </citation>
    <scope>NUCLEOTIDE SEQUENCE</scope>
    <source>
        <strain evidence="3">MPI-SDFR-AT-0120</strain>
    </source>
</reference>
<comment type="caution">
    <text evidence="3">The sequence shown here is derived from an EMBL/GenBank/DDBJ whole genome shotgun (WGS) entry which is preliminary data.</text>
</comment>
<evidence type="ECO:0000313" key="4">
    <source>
        <dbReference type="Proteomes" id="UP000813461"/>
    </source>
</evidence>
<dbReference type="InterPro" id="IPR050266">
    <property type="entry name" value="AB_hydrolase_sf"/>
</dbReference>
<name>A0A8K0QXK4_9PLEO</name>
<dbReference type="InterPro" id="IPR029058">
    <property type="entry name" value="AB_hydrolase_fold"/>
</dbReference>
<evidence type="ECO:0000313" key="3">
    <source>
        <dbReference type="EMBL" id="KAH7078416.1"/>
    </source>
</evidence>
<proteinExistence type="predicted"/>
<feature type="domain" description="AB hydrolase-1" evidence="2">
    <location>
        <begin position="39"/>
        <end position="283"/>
    </location>
</feature>